<protein>
    <recommendedName>
        <fullName evidence="6">Charged multivesicular body protein 5</fullName>
    </recommendedName>
</protein>
<dbReference type="Pfam" id="PF03357">
    <property type="entry name" value="Snf7"/>
    <property type="match status" value="1"/>
</dbReference>
<dbReference type="EMBL" id="JADGKB010000024">
    <property type="protein sequence ID" value="KAJ3258713.1"/>
    <property type="molecule type" value="Genomic_DNA"/>
</dbReference>
<evidence type="ECO:0000256" key="1">
    <source>
        <dbReference type="ARBA" id="ARBA00006190"/>
    </source>
</evidence>
<evidence type="ECO:0000313" key="4">
    <source>
        <dbReference type="EMBL" id="KAJ3258713.1"/>
    </source>
</evidence>
<sequence>MNRIFGTSKPQQPKPTVQDAINKTDERADAVHVKIRKLDAELMRYKDQMQNMREGPGKNAIKQKAVRVLKQKKLYETQLESLQQQSFNMEQGSFYLRVASMTTENLKNTMITFDAMQIANKELKKQYKNINLDKIEVDLG</sequence>
<reference evidence="4" key="1">
    <citation type="submission" date="2020-05" db="EMBL/GenBank/DDBJ databases">
        <title>Phylogenomic resolution of chytrid fungi.</title>
        <authorList>
            <person name="Stajich J.E."/>
            <person name="Amses K."/>
            <person name="Simmons R."/>
            <person name="Seto K."/>
            <person name="Myers J."/>
            <person name="Bonds A."/>
            <person name="Quandt C.A."/>
            <person name="Barry K."/>
            <person name="Liu P."/>
            <person name="Grigoriev I."/>
            <person name="Longcore J.E."/>
            <person name="James T.Y."/>
        </authorList>
    </citation>
    <scope>NUCLEOTIDE SEQUENCE</scope>
    <source>
        <strain evidence="4">PLAUS21</strain>
    </source>
</reference>
<keyword evidence="5" id="KW-1185">Reference proteome</keyword>
<feature type="coiled-coil region" evidence="3">
    <location>
        <begin position="35"/>
        <end position="85"/>
    </location>
</feature>
<comment type="similarity">
    <text evidence="1">Belongs to the SNF7 family.</text>
</comment>
<gene>
    <name evidence="4" type="ORF">HK103_003307</name>
</gene>
<dbReference type="InterPro" id="IPR005024">
    <property type="entry name" value="Snf7_fam"/>
</dbReference>
<dbReference type="AlphaFoldDB" id="A0AAD5UHY7"/>
<organism evidence="4 5">
    <name type="scientific">Boothiomyces macroporosus</name>
    <dbReference type="NCBI Taxonomy" id="261099"/>
    <lineage>
        <taxon>Eukaryota</taxon>
        <taxon>Fungi</taxon>
        <taxon>Fungi incertae sedis</taxon>
        <taxon>Chytridiomycota</taxon>
        <taxon>Chytridiomycota incertae sedis</taxon>
        <taxon>Chytridiomycetes</taxon>
        <taxon>Rhizophydiales</taxon>
        <taxon>Terramycetaceae</taxon>
        <taxon>Boothiomyces</taxon>
    </lineage>
</organism>
<dbReference type="GO" id="GO:0032511">
    <property type="term" value="P:late endosome to vacuole transport via multivesicular body sorting pathway"/>
    <property type="evidence" value="ECO:0007669"/>
    <property type="project" value="TreeGrafter"/>
</dbReference>
<name>A0AAD5UHY7_9FUNG</name>
<dbReference type="Proteomes" id="UP001210925">
    <property type="component" value="Unassembled WGS sequence"/>
</dbReference>
<dbReference type="PANTHER" id="PTHR22761:SF12">
    <property type="entry name" value="CHARGED MULTIVESICULAR BODY PROTEIN 5"/>
    <property type="match status" value="1"/>
</dbReference>
<evidence type="ECO:0000256" key="2">
    <source>
        <dbReference type="ARBA" id="ARBA00023054"/>
    </source>
</evidence>
<dbReference type="PANTHER" id="PTHR22761">
    <property type="entry name" value="CHARGED MULTIVESICULAR BODY PROTEIN"/>
    <property type="match status" value="1"/>
</dbReference>
<accession>A0AAD5UHY7</accession>
<evidence type="ECO:0000313" key="5">
    <source>
        <dbReference type="Proteomes" id="UP001210925"/>
    </source>
</evidence>
<evidence type="ECO:0008006" key="6">
    <source>
        <dbReference type="Google" id="ProtNLM"/>
    </source>
</evidence>
<dbReference type="GO" id="GO:0005771">
    <property type="term" value="C:multivesicular body"/>
    <property type="evidence" value="ECO:0007669"/>
    <property type="project" value="TreeGrafter"/>
</dbReference>
<evidence type="ECO:0000256" key="3">
    <source>
        <dbReference type="SAM" id="Coils"/>
    </source>
</evidence>
<proteinExistence type="inferred from homology"/>
<keyword evidence="2 3" id="KW-0175">Coiled coil</keyword>
<comment type="caution">
    <text evidence="4">The sequence shown here is derived from an EMBL/GenBank/DDBJ whole genome shotgun (WGS) entry which is preliminary data.</text>
</comment>
<dbReference type="GO" id="GO:0006900">
    <property type="term" value="P:vesicle budding from membrane"/>
    <property type="evidence" value="ECO:0007669"/>
    <property type="project" value="TreeGrafter"/>
</dbReference>
<dbReference type="Gene3D" id="1.10.287.1060">
    <property type="entry name" value="ESAT-6-like"/>
    <property type="match status" value="1"/>
</dbReference>